<dbReference type="AlphaFoldDB" id="A0AA42CMQ7"/>
<proteinExistence type="predicted"/>
<evidence type="ECO:0000256" key="1">
    <source>
        <dbReference type="SAM" id="MobiDB-lite"/>
    </source>
</evidence>
<gene>
    <name evidence="2" type="ORF">M8523_34330</name>
</gene>
<organism evidence="2 3">
    <name type="scientific">Lichenifustis flavocetrariae</name>
    <dbReference type="NCBI Taxonomy" id="2949735"/>
    <lineage>
        <taxon>Bacteria</taxon>
        <taxon>Pseudomonadati</taxon>
        <taxon>Pseudomonadota</taxon>
        <taxon>Alphaproteobacteria</taxon>
        <taxon>Hyphomicrobiales</taxon>
        <taxon>Lichenihabitantaceae</taxon>
        <taxon>Lichenifustis</taxon>
    </lineage>
</organism>
<sequence>MLEKNGWTIQEAGNEAEAVEPVTPAPLHPDPARPHDAGHGRLRLPAPSPGEAGWCGHPGDRPGRKQRLPRRNERFAEADQVLRKDETSIRDPAAEARRLDKRHAPNPAAGA</sequence>
<dbReference type="EMBL" id="JAMOIM010000077">
    <property type="protein sequence ID" value="MCW6512949.1"/>
    <property type="molecule type" value="Genomic_DNA"/>
</dbReference>
<dbReference type="Proteomes" id="UP001165667">
    <property type="component" value="Unassembled WGS sequence"/>
</dbReference>
<feature type="region of interest" description="Disordered" evidence="1">
    <location>
        <begin position="1"/>
        <end position="111"/>
    </location>
</feature>
<keyword evidence="3" id="KW-1185">Reference proteome</keyword>
<feature type="compositionally biased region" description="Basic and acidic residues" evidence="1">
    <location>
        <begin position="30"/>
        <end position="39"/>
    </location>
</feature>
<evidence type="ECO:0000313" key="2">
    <source>
        <dbReference type="EMBL" id="MCW6512949.1"/>
    </source>
</evidence>
<protein>
    <submittedName>
        <fullName evidence="2">Uncharacterized protein</fullName>
    </submittedName>
</protein>
<name>A0AA42CMQ7_9HYPH</name>
<feature type="compositionally biased region" description="Basic and acidic residues" evidence="1">
    <location>
        <begin position="70"/>
        <end position="98"/>
    </location>
</feature>
<evidence type="ECO:0000313" key="3">
    <source>
        <dbReference type="Proteomes" id="UP001165667"/>
    </source>
</evidence>
<reference evidence="2" key="1">
    <citation type="submission" date="2022-05" db="EMBL/GenBank/DDBJ databases">
        <authorList>
            <person name="Pankratov T."/>
        </authorList>
    </citation>
    <scope>NUCLEOTIDE SEQUENCE</scope>
    <source>
        <strain evidence="2">BP6-180914</strain>
    </source>
</reference>
<comment type="caution">
    <text evidence="2">The sequence shown here is derived from an EMBL/GenBank/DDBJ whole genome shotgun (WGS) entry which is preliminary data.</text>
</comment>
<accession>A0AA42CMQ7</accession>
<dbReference type="RefSeq" id="WP_282589326.1">
    <property type="nucleotide sequence ID" value="NZ_JAMOIM010000077.1"/>
</dbReference>